<dbReference type="EMBL" id="DVOO01000013">
    <property type="protein sequence ID" value="HIV25058.1"/>
    <property type="molecule type" value="Genomic_DNA"/>
</dbReference>
<reference evidence="4" key="2">
    <citation type="journal article" date="2021" name="PeerJ">
        <title>Extensive microbial diversity within the chicken gut microbiome revealed by metagenomics and culture.</title>
        <authorList>
            <person name="Gilroy R."/>
            <person name="Ravi A."/>
            <person name="Getino M."/>
            <person name="Pursley I."/>
            <person name="Horton D.L."/>
            <person name="Alikhan N.F."/>
            <person name="Baker D."/>
            <person name="Gharbi K."/>
            <person name="Hall N."/>
            <person name="Watson M."/>
            <person name="Adriaenssens E.M."/>
            <person name="Foster-Nyarko E."/>
            <person name="Jarju S."/>
            <person name="Secka A."/>
            <person name="Antonio M."/>
            <person name="Oren A."/>
            <person name="Chaudhuri R.R."/>
            <person name="La Ragione R."/>
            <person name="Hildebrand F."/>
            <person name="Pallen M.J."/>
        </authorList>
    </citation>
    <scope>NUCLEOTIDE SEQUENCE</scope>
    <source>
        <strain evidence="4">CHK188-20938</strain>
    </source>
</reference>
<dbReference type="InterPro" id="IPR022038">
    <property type="entry name" value="Ig-like_bact"/>
</dbReference>
<feature type="transmembrane region" description="Helical" evidence="1">
    <location>
        <begin position="550"/>
        <end position="571"/>
    </location>
</feature>
<keyword evidence="1" id="KW-0472">Membrane</keyword>
<name>A0A9D1P3Q4_9FIRM</name>
<feature type="signal peptide" evidence="2">
    <location>
        <begin position="1"/>
        <end position="34"/>
    </location>
</feature>
<keyword evidence="2" id="KW-0732">Signal</keyword>
<dbReference type="AlphaFoldDB" id="A0A9D1P3Q4"/>
<evidence type="ECO:0000313" key="4">
    <source>
        <dbReference type="EMBL" id="HIV25058.1"/>
    </source>
</evidence>
<keyword evidence="1" id="KW-0812">Transmembrane</keyword>
<keyword evidence="1" id="KW-1133">Transmembrane helix</keyword>
<gene>
    <name evidence="4" type="ORF">IAB71_04605</name>
</gene>
<accession>A0A9D1P3Q4</accession>
<sequence length="584" mass="64125">MRREKGNRGTVKLAGCLAAAGICLLLGGAGSAEAGIQFERREPEGRTEEGIDLYQGSAGVTVMLSAPGSGIAKVTWRVEAEGSRILESGRADFADAGRAGAAGFTVLEQQAGAVIKAEKQLQILEESQEIMLRVGMEEQNGKESWRSIYLAVDGSAPELLLETEGQGKYRREPQKYLLQVRDRNLTPEKITVQGLPLPPAWQRTEAGMQAEFFLDEEGDYSFSVSAEDRAGNKTRYTVGDSFTLDRTAPSIAVTETDGRALDPHSRNPLITVEDRAIDSGAVTMALEGRKSGEVHIQYRQTAAEEGKLCFQLENLPGQDDFYTLRVQGRDLAGNISAAEASFTVNRSGSRYAVSGELERVLGAYTAEPPEILLTEENIDRLREETIEVWMVRNGVSRQLERGGGYTVVEEETAEGSRYQYAVSPGVFEADGVYAFLFRSEDEAGNSNESELFFREKPLSFWLDRVKPLIQRLVPEEKNSEHFRIQDNFLLKQVEFCCGGEQLSFRQEGDSYYVSLPPDPGGTLEVRAVDAAGNGRLFLLRGMAGKREDAWLSPGVFGALAGAGLGLIPIFMKIKKGRKSVYIEP</sequence>
<evidence type="ECO:0000259" key="3">
    <source>
        <dbReference type="Pfam" id="PF13750"/>
    </source>
</evidence>
<dbReference type="Pfam" id="PF13750">
    <property type="entry name" value="Big_3_3"/>
    <property type="match status" value="1"/>
</dbReference>
<proteinExistence type="predicted"/>
<comment type="caution">
    <text evidence="4">The sequence shown here is derived from an EMBL/GenBank/DDBJ whole genome shotgun (WGS) entry which is preliminary data.</text>
</comment>
<evidence type="ECO:0000256" key="1">
    <source>
        <dbReference type="SAM" id="Phobius"/>
    </source>
</evidence>
<organism evidence="4 5">
    <name type="scientific">Candidatus Scatomonas pullistercoris</name>
    <dbReference type="NCBI Taxonomy" id="2840920"/>
    <lineage>
        <taxon>Bacteria</taxon>
        <taxon>Bacillati</taxon>
        <taxon>Bacillota</taxon>
        <taxon>Clostridia</taxon>
        <taxon>Lachnospirales</taxon>
        <taxon>Lachnospiraceae</taxon>
        <taxon>Lachnospiraceae incertae sedis</taxon>
        <taxon>Candidatus Scatomonas</taxon>
    </lineage>
</organism>
<protein>
    <recommendedName>
        <fullName evidence="3">Ig-like domain-containing protein</fullName>
    </recommendedName>
</protein>
<reference evidence="4" key="1">
    <citation type="submission" date="2020-10" db="EMBL/GenBank/DDBJ databases">
        <authorList>
            <person name="Gilroy R."/>
        </authorList>
    </citation>
    <scope>NUCLEOTIDE SEQUENCE</scope>
    <source>
        <strain evidence="4">CHK188-20938</strain>
    </source>
</reference>
<dbReference type="Proteomes" id="UP000824169">
    <property type="component" value="Unassembled WGS sequence"/>
</dbReference>
<feature type="domain" description="Ig-like" evidence="3">
    <location>
        <begin position="217"/>
        <end position="343"/>
    </location>
</feature>
<evidence type="ECO:0000313" key="5">
    <source>
        <dbReference type="Proteomes" id="UP000824169"/>
    </source>
</evidence>
<evidence type="ECO:0000256" key="2">
    <source>
        <dbReference type="SAM" id="SignalP"/>
    </source>
</evidence>
<feature type="chain" id="PRO_5038483642" description="Ig-like domain-containing protein" evidence="2">
    <location>
        <begin position="35"/>
        <end position="584"/>
    </location>
</feature>